<dbReference type="GO" id="GO:0006412">
    <property type="term" value="P:translation"/>
    <property type="evidence" value="ECO:0007669"/>
    <property type="project" value="UniProtKB-UniRule"/>
</dbReference>
<keyword evidence="4 6" id="KW-0648">Protein biosynthesis</keyword>
<sequence length="211" mass="23627">MTTDQIQANLIQASHQIDMDDIVREGFPTLREVANEVSLPLSDEDIRLGEKMMQFLHNSQDPIIAEKMGLRGGVGLAGNQLGLMKKVIAVLVPNEPEHDEAGQVIPPKEAYKLQEIMYNAKIVSHSVQDAALETGEGCLSVDQEIPGFVVRHARVTVEYVNKAGEKKKIRLKNFESMCVQHEIDHTNGIMFYDHIDLKEPWAIKDGMLVIE</sequence>
<dbReference type="GO" id="GO:0042586">
    <property type="term" value="F:peptide deformylase activity"/>
    <property type="evidence" value="ECO:0007669"/>
    <property type="project" value="UniProtKB-UniRule"/>
</dbReference>
<keyword evidence="5 6" id="KW-0408">Iron</keyword>
<comment type="function">
    <text evidence="6">Removes the formyl group from the N-terminal Met of newly synthesized proteins. Requires at least a dipeptide for an efficient rate of reaction. N-terminal L-methionine is a prerequisite for activity but the enzyme has broad specificity at other positions.</text>
</comment>
<keyword evidence="3 6" id="KW-0378">Hydrolase</keyword>
<evidence type="ECO:0000256" key="5">
    <source>
        <dbReference type="ARBA" id="ARBA00023004"/>
    </source>
</evidence>
<dbReference type="OrthoDB" id="9784988at2"/>
<evidence type="ECO:0000256" key="3">
    <source>
        <dbReference type="ARBA" id="ARBA00022801"/>
    </source>
</evidence>
<gene>
    <name evidence="6" type="primary">def</name>
    <name evidence="7" type="ORF">GHI93_03975</name>
</gene>
<feature type="active site" evidence="6">
    <location>
        <position position="182"/>
    </location>
</feature>
<keyword evidence="2 6" id="KW-0479">Metal-binding</keyword>
<comment type="cofactor">
    <cofactor evidence="6">
        <name>Fe(2+)</name>
        <dbReference type="ChEBI" id="CHEBI:29033"/>
    </cofactor>
    <text evidence="6">Binds 1 Fe(2+) ion.</text>
</comment>
<dbReference type="SUPFAM" id="SSF56420">
    <property type="entry name" value="Peptide deformylase"/>
    <property type="match status" value="1"/>
</dbReference>
<dbReference type="InterPro" id="IPR036821">
    <property type="entry name" value="Peptide_deformylase_sf"/>
</dbReference>
<dbReference type="AlphaFoldDB" id="A0A7X2D078"/>
<feature type="binding site" evidence="6">
    <location>
        <position position="138"/>
    </location>
    <ligand>
        <name>Fe cation</name>
        <dbReference type="ChEBI" id="CHEBI:24875"/>
    </ligand>
</feature>
<dbReference type="EC" id="3.5.1.88" evidence="6"/>
<dbReference type="PRINTS" id="PR01576">
    <property type="entry name" value="PDEFORMYLASE"/>
</dbReference>
<dbReference type="GO" id="GO:0046872">
    <property type="term" value="F:metal ion binding"/>
    <property type="evidence" value="ECO:0007669"/>
    <property type="project" value="UniProtKB-KW"/>
</dbReference>
<comment type="similarity">
    <text evidence="1 6">Belongs to the polypeptide deformylase family.</text>
</comment>
<name>A0A7X2D078_9LACT</name>
<dbReference type="PANTHER" id="PTHR10458">
    <property type="entry name" value="PEPTIDE DEFORMYLASE"/>
    <property type="match status" value="1"/>
</dbReference>
<evidence type="ECO:0000256" key="1">
    <source>
        <dbReference type="ARBA" id="ARBA00010759"/>
    </source>
</evidence>
<protein>
    <recommendedName>
        <fullName evidence="6">Peptide deformylase</fullName>
        <shortName evidence="6">PDF</shortName>
        <ecNumber evidence="6">3.5.1.88</ecNumber>
    </recommendedName>
    <alternativeName>
        <fullName evidence="6">Polypeptide deformylase</fullName>
    </alternativeName>
</protein>
<dbReference type="Gene3D" id="3.90.45.10">
    <property type="entry name" value="Peptide deformylase"/>
    <property type="match status" value="1"/>
</dbReference>
<dbReference type="HAMAP" id="MF_00163">
    <property type="entry name" value="Pep_deformylase"/>
    <property type="match status" value="1"/>
</dbReference>
<dbReference type="NCBIfam" id="TIGR00079">
    <property type="entry name" value="pept_deformyl"/>
    <property type="match status" value="1"/>
</dbReference>
<dbReference type="FunFam" id="3.90.45.10:FF:000002">
    <property type="entry name" value="Peptide deformylase"/>
    <property type="match status" value="1"/>
</dbReference>
<organism evidence="7 8">
    <name type="scientific">Lactococcus hircilactis</name>
    <dbReference type="NCBI Taxonomy" id="1494462"/>
    <lineage>
        <taxon>Bacteria</taxon>
        <taxon>Bacillati</taxon>
        <taxon>Bacillota</taxon>
        <taxon>Bacilli</taxon>
        <taxon>Lactobacillales</taxon>
        <taxon>Streptococcaceae</taxon>
        <taxon>Lactococcus</taxon>
    </lineage>
</organism>
<dbReference type="InterPro" id="IPR023635">
    <property type="entry name" value="Peptide_deformylase"/>
</dbReference>
<dbReference type="Proteomes" id="UP000439550">
    <property type="component" value="Unassembled WGS sequence"/>
</dbReference>
<comment type="caution">
    <text evidence="7">The sequence shown here is derived from an EMBL/GenBank/DDBJ whole genome shotgun (WGS) entry which is preliminary data.</text>
</comment>
<keyword evidence="8" id="KW-1185">Reference proteome</keyword>
<evidence type="ECO:0000256" key="2">
    <source>
        <dbReference type="ARBA" id="ARBA00022723"/>
    </source>
</evidence>
<feature type="binding site" evidence="6">
    <location>
        <position position="185"/>
    </location>
    <ligand>
        <name>Fe cation</name>
        <dbReference type="ChEBI" id="CHEBI:24875"/>
    </ligand>
</feature>
<dbReference type="CDD" id="cd00487">
    <property type="entry name" value="Pep_deformylase"/>
    <property type="match status" value="1"/>
</dbReference>
<dbReference type="EMBL" id="WITJ01000004">
    <property type="protein sequence ID" value="MQW39111.1"/>
    <property type="molecule type" value="Genomic_DNA"/>
</dbReference>
<evidence type="ECO:0000256" key="4">
    <source>
        <dbReference type="ARBA" id="ARBA00022917"/>
    </source>
</evidence>
<proteinExistence type="inferred from homology"/>
<dbReference type="Pfam" id="PF01327">
    <property type="entry name" value="Pep_deformylase"/>
    <property type="match status" value="1"/>
</dbReference>
<accession>A0A7X2D078</accession>
<comment type="catalytic activity">
    <reaction evidence="6">
        <text>N-terminal N-formyl-L-methionyl-[peptide] + H2O = N-terminal L-methionyl-[peptide] + formate</text>
        <dbReference type="Rhea" id="RHEA:24420"/>
        <dbReference type="Rhea" id="RHEA-COMP:10639"/>
        <dbReference type="Rhea" id="RHEA-COMP:10640"/>
        <dbReference type="ChEBI" id="CHEBI:15377"/>
        <dbReference type="ChEBI" id="CHEBI:15740"/>
        <dbReference type="ChEBI" id="CHEBI:49298"/>
        <dbReference type="ChEBI" id="CHEBI:64731"/>
        <dbReference type="EC" id="3.5.1.88"/>
    </reaction>
</comment>
<dbReference type="PANTHER" id="PTHR10458:SF8">
    <property type="entry name" value="PEPTIDE DEFORMYLASE 2"/>
    <property type="match status" value="1"/>
</dbReference>
<reference evidence="7 8" key="1">
    <citation type="submission" date="2019-10" db="EMBL/GenBank/DDBJ databases">
        <authorList>
            <person name="Dong K."/>
        </authorList>
    </citation>
    <scope>NUCLEOTIDE SEQUENCE [LARGE SCALE GENOMIC DNA]</scope>
    <source>
        <strain evidence="7 8">DSM 28960</strain>
    </source>
</reference>
<dbReference type="PIRSF" id="PIRSF004749">
    <property type="entry name" value="Pep_def"/>
    <property type="match status" value="1"/>
</dbReference>
<evidence type="ECO:0000313" key="7">
    <source>
        <dbReference type="EMBL" id="MQW39111.1"/>
    </source>
</evidence>
<evidence type="ECO:0000256" key="6">
    <source>
        <dbReference type="HAMAP-Rule" id="MF_00163"/>
    </source>
</evidence>
<feature type="binding site" evidence="6">
    <location>
        <position position="181"/>
    </location>
    <ligand>
        <name>Fe cation</name>
        <dbReference type="ChEBI" id="CHEBI:24875"/>
    </ligand>
</feature>
<evidence type="ECO:0000313" key="8">
    <source>
        <dbReference type="Proteomes" id="UP000439550"/>
    </source>
</evidence>